<dbReference type="AlphaFoldDB" id="A0A8X6NNE6"/>
<keyword evidence="2" id="KW-1185">Reference proteome</keyword>
<sequence>MIAYTDRSMNQCVFVQKYPPSTPVHLWRNLLDARQHNQNSLDSAGDCLWRRKEDGKHHSIVCLYDSPDSTGSDSSHLLRQCLAERVECGHKCE</sequence>
<name>A0A8X6NNE6_NEPPI</name>
<accession>A0A8X6NNE6</accession>
<gene>
    <name evidence="1" type="ORF">NPIL_241481</name>
</gene>
<protein>
    <submittedName>
        <fullName evidence="1">Uncharacterized protein</fullName>
    </submittedName>
</protein>
<reference evidence="1" key="1">
    <citation type="submission" date="2020-08" db="EMBL/GenBank/DDBJ databases">
        <title>Multicomponent nature underlies the extraordinary mechanical properties of spider dragline silk.</title>
        <authorList>
            <person name="Kono N."/>
            <person name="Nakamura H."/>
            <person name="Mori M."/>
            <person name="Yoshida Y."/>
            <person name="Ohtoshi R."/>
            <person name="Malay A.D."/>
            <person name="Moran D.A.P."/>
            <person name="Tomita M."/>
            <person name="Numata K."/>
            <person name="Arakawa K."/>
        </authorList>
    </citation>
    <scope>NUCLEOTIDE SEQUENCE</scope>
</reference>
<organism evidence="1 2">
    <name type="scientific">Nephila pilipes</name>
    <name type="common">Giant wood spider</name>
    <name type="synonym">Nephila maculata</name>
    <dbReference type="NCBI Taxonomy" id="299642"/>
    <lineage>
        <taxon>Eukaryota</taxon>
        <taxon>Metazoa</taxon>
        <taxon>Ecdysozoa</taxon>
        <taxon>Arthropoda</taxon>
        <taxon>Chelicerata</taxon>
        <taxon>Arachnida</taxon>
        <taxon>Araneae</taxon>
        <taxon>Araneomorphae</taxon>
        <taxon>Entelegynae</taxon>
        <taxon>Araneoidea</taxon>
        <taxon>Nephilidae</taxon>
        <taxon>Nephila</taxon>
    </lineage>
</organism>
<evidence type="ECO:0000313" key="1">
    <source>
        <dbReference type="EMBL" id="GFT25263.1"/>
    </source>
</evidence>
<dbReference type="EMBL" id="BMAW01106619">
    <property type="protein sequence ID" value="GFT25263.1"/>
    <property type="molecule type" value="Genomic_DNA"/>
</dbReference>
<comment type="caution">
    <text evidence="1">The sequence shown here is derived from an EMBL/GenBank/DDBJ whole genome shotgun (WGS) entry which is preliminary data.</text>
</comment>
<evidence type="ECO:0000313" key="2">
    <source>
        <dbReference type="Proteomes" id="UP000887013"/>
    </source>
</evidence>
<proteinExistence type="predicted"/>
<dbReference type="Proteomes" id="UP000887013">
    <property type="component" value="Unassembled WGS sequence"/>
</dbReference>